<dbReference type="GeneID" id="54363053"/>
<dbReference type="PANTHER" id="PTHR28106">
    <property type="entry name" value="MITOCHONDRIAL ATPASE COMPLEX SUBUNIT ATP10"/>
    <property type="match status" value="1"/>
</dbReference>
<evidence type="ECO:0000256" key="1">
    <source>
        <dbReference type="SAM" id="MobiDB-lite"/>
    </source>
</evidence>
<keyword evidence="2" id="KW-1185">Reference proteome</keyword>
<evidence type="ECO:0000313" key="3">
    <source>
        <dbReference type="RefSeq" id="XP_033457940.1"/>
    </source>
</evidence>
<reference evidence="3" key="3">
    <citation type="submission" date="2025-08" db="UniProtKB">
        <authorList>
            <consortium name="RefSeq"/>
        </authorList>
    </citation>
    <scope>IDENTIFICATION</scope>
    <source>
        <strain evidence="3">CBS 342.82</strain>
    </source>
</reference>
<feature type="region of interest" description="Disordered" evidence="1">
    <location>
        <begin position="335"/>
        <end position="363"/>
    </location>
</feature>
<evidence type="ECO:0008006" key="4">
    <source>
        <dbReference type="Google" id="ProtNLM"/>
    </source>
</evidence>
<dbReference type="RefSeq" id="XP_033457940.1">
    <property type="nucleotide sequence ID" value="XM_033605253.1"/>
</dbReference>
<dbReference type="GO" id="GO:0005743">
    <property type="term" value="C:mitochondrial inner membrane"/>
    <property type="evidence" value="ECO:0007669"/>
    <property type="project" value="TreeGrafter"/>
</dbReference>
<dbReference type="Pfam" id="PF05176">
    <property type="entry name" value="ATP-synt_10"/>
    <property type="match status" value="1"/>
</dbReference>
<evidence type="ECO:0000313" key="2">
    <source>
        <dbReference type="Proteomes" id="UP000504637"/>
    </source>
</evidence>
<proteinExistence type="predicted"/>
<protein>
    <recommendedName>
        <fullName evidence="4">F1F0 ATP synthase assembly protein Atp10</fullName>
    </recommendedName>
</protein>
<feature type="region of interest" description="Disordered" evidence="1">
    <location>
        <begin position="33"/>
        <end position="96"/>
    </location>
</feature>
<dbReference type="Proteomes" id="UP000504637">
    <property type="component" value="Unplaced"/>
</dbReference>
<name>A0A6J3M077_9PEZI</name>
<dbReference type="AlphaFoldDB" id="A0A6J3M077"/>
<dbReference type="GO" id="GO:0033615">
    <property type="term" value="P:mitochondrial proton-transporting ATP synthase complex assembly"/>
    <property type="evidence" value="ECO:0007669"/>
    <property type="project" value="TreeGrafter"/>
</dbReference>
<accession>A0A6J3M077</accession>
<reference evidence="3" key="1">
    <citation type="submission" date="2020-01" db="EMBL/GenBank/DDBJ databases">
        <authorList>
            <consortium name="DOE Joint Genome Institute"/>
            <person name="Haridas S."/>
            <person name="Albert R."/>
            <person name="Binder M."/>
            <person name="Bloem J."/>
            <person name="Labutti K."/>
            <person name="Salamov A."/>
            <person name="Andreopoulos B."/>
            <person name="Baker S.E."/>
            <person name="Barry K."/>
            <person name="Bills G."/>
            <person name="Bluhm B.H."/>
            <person name="Cannon C."/>
            <person name="Castanera R."/>
            <person name="Culley D.E."/>
            <person name="Daum C."/>
            <person name="Ezra D."/>
            <person name="Gonzalez J.B."/>
            <person name="Henrissat B."/>
            <person name="Kuo A."/>
            <person name="Liang C."/>
            <person name="Lipzen A."/>
            <person name="Lutzoni F."/>
            <person name="Magnuson J."/>
            <person name="Mondo S."/>
            <person name="Nolan M."/>
            <person name="Ohm R."/>
            <person name="Pangilinan J."/>
            <person name="Park H.-J."/>
            <person name="Ramirez L."/>
            <person name="Alfaro M."/>
            <person name="Sun H."/>
            <person name="Tritt A."/>
            <person name="Yoshinaga Y."/>
            <person name="Zwiers L.-H."/>
            <person name="Turgeon B.G."/>
            <person name="Goodwin S.B."/>
            <person name="Spatafora J.W."/>
            <person name="Crous P.W."/>
            <person name="Grigoriev I.V."/>
        </authorList>
    </citation>
    <scope>NUCLEOTIDE SEQUENCE</scope>
    <source>
        <strain evidence="3">CBS 342.82</strain>
    </source>
</reference>
<sequence length="363" mass="41521">MKDIIKAPSQLGLRALRFIAFPEVAQPCLHGARRHYATPPPPPIQSPPSDRPAVRAINSPLLTQSPRSLRGRKDDDPEFQPQPLARPIGMHSPPRPGDNMGIDRRNLAQKREDFVNYDKHLEKRAQMRKEISKPYFRDWSNLRFHKGKMFTSNEKLFRGEYSLWFPNFFGKTLHKESARAVKDGYGGQGRDSCTAMDGKVSVVSILSSQWAQGQVDTFCSAKQNPELDHVLQSSKDVAQRIWIHYEPNTLRWWLIQLFKGNLRRGKSVEEQKRYFMVRRGVSEEMKESIGLLNESVGYVYLVDQECRIRWAGNAVAEPAERESMVRGLKRLIEEARKAPKRSSGAQKHAVGPRMPLPAEPKSL</sequence>
<feature type="compositionally biased region" description="Pro residues" evidence="1">
    <location>
        <begin position="38"/>
        <end position="50"/>
    </location>
</feature>
<dbReference type="PANTHER" id="PTHR28106:SF1">
    <property type="entry name" value="MITOCHONDRIAL ATPASE COMPLEX SUBUNIT ATP10"/>
    <property type="match status" value="1"/>
</dbReference>
<feature type="compositionally biased region" description="Pro residues" evidence="1">
    <location>
        <begin position="354"/>
        <end position="363"/>
    </location>
</feature>
<gene>
    <name evidence="3" type="ORF">K489DRAFT_381952</name>
</gene>
<dbReference type="InterPro" id="IPR007849">
    <property type="entry name" value="ATP10"/>
</dbReference>
<dbReference type="OrthoDB" id="17089at2759"/>
<organism evidence="3">
    <name type="scientific">Dissoconium aciculare CBS 342.82</name>
    <dbReference type="NCBI Taxonomy" id="1314786"/>
    <lineage>
        <taxon>Eukaryota</taxon>
        <taxon>Fungi</taxon>
        <taxon>Dikarya</taxon>
        <taxon>Ascomycota</taxon>
        <taxon>Pezizomycotina</taxon>
        <taxon>Dothideomycetes</taxon>
        <taxon>Dothideomycetidae</taxon>
        <taxon>Mycosphaerellales</taxon>
        <taxon>Dissoconiaceae</taxon>
        <taxon>Dissoconium</taxon>
    </lineage>
</organism>
<reference evidence="3" key="2">
    <citation type="submission" date="2020-04" db="EMBL/GenBank/DDBJ databases">
        <authorList>
            <consortium name="NCBI Genome Project"/>
        </authorList>
    </citation>
    <scope>NUCLEOTIDE SEQUENCE</scope>
    <source>
        <strain evidence="3">CBS 342.82</strain>
    </source>
</reference>